<dbReference type="EMBL" id="VIVR01000001">
    <property type="protein sequence ID" value="TWE16696.1"/>
    <property type="molecule type" value="Genomic_DNA"/>
</dbReference>
<organism evidence="2 3">
    <name type="scientific">Kitasatospora atroaurantiaca</name>
    <dbReference type="NCBI Taxonomy" id="285545"/>
    <lineage>
        <taxon>Bacteria</taxon>
        <taxon>Bacillati</taxon>
        <taxon>Actinomycetota</taxon>
        <taxon>Actinomycetes</taxon>
        <taxon>Kitasatosporales</taxon>
        <taxon>Streptomycetaceae</taxon>
        <taxon>Kitasatospora</taxon>
    </lineage>
</organism>
<evidence type="ECO:0000259" key="1">
    <source>
        <dbReference type="PROSITE" id="PS51186"/>
    </source>
</evidence>
<dbReference type="Gene3D" id="3.40.630.30">
    <property type="match status" value="1"/>
</dbReference>
<protein>
    <submittedName>
        <fullName evidence="2">L-amino acid N-acyltransferase YncA</fullName>
    </submittedName>
</protein>
<dbReference type="OrthoDB" id="9802340at2"/>
<reference evidence="2 3" key="1">
    <citation type="submission" date="2019-06" db="EMBL/GenBank/DDBJ databases">
        <title>Sequencing the genomes of 1000 actinobacteria strains.</title>
        <authorList>
            <person name="Klenk H.-P."/>
        </authorList>
    </citation>
    <scope>NUCLEOTIDE SEQUENCE [LARGE SCALE GENOMIC DNA]</scope>
    <source>
        <strain evidence="2 3">DSM 41649</strain>
    </source>
</reference>
<evidence type="ECO:0000313" key="3">
    <source>
        <dbReference type="Proteomes" id="UP000318416"/>
    </source>
</evidence>
<evidence type="ECO:0000313" key="2">
    <source>
        <dbReference type="EMBL" id="TWE16696.1"/>
    </source>
</evidence>
<dbReference type="SUPFAM" id="SSF55729">
    <property type="entry name" value="Acyl-CoA N-acyltransferases (Nat)"/>
    <property type="match status" value="1"/>
</dbReference>
<dbReference type="AlphaFoldDB" id="A0A561EM49"/>
<dbReference type="Proteomes" id="UP000318416">
    <property type="component" value="Unassembled WGS sequence"/>
</dbReference>
<dbReference type="Pfam" id="PF00583">
    <property type="entry name" value="Acetyltransf_1"/>
    <property type="match status" value="1"/>
</dbReference>
<keyword evidence="2" id="KW-0012">Acyltransferase</keyword>
<feature type="domain" description="N-acetyltransferase" evidence="1">
    <location>
        <begin position="9"/>
        <end position="167"/>
    </location>
</feature>
<sequence>MAAMRADGVTIRAARAKDERSLVALDRAAWSWLSDVIPQPAEDATIFDERCTPDQYLLAELDGRIVGYIRHVPPTPLPSNQHIRQIRGLAVSPAARGRGIGRALVEAACDAARAEGIRRMTLRVLAHNAPARRLYERCGFQVDGVSPEEFWIDGAYVDDIAMGRRLNG</sequence>
<comment type="caution">
    <text evidence="2">The sequence shown here is derived from an EMBL/GenBank/DDBJ whole genome shotgun (WGS) entry which is preliminary data.</text>
</comment>
<dbReference type="CDD" id="cd04301">
    <property type="entry name" value="NAT_SF"/>
    <property type="match status" value="1"/>
</dbReference>
<dbReference type="PROSITE" id="PS51186">
    <property type="entry name" value="GNAT"/>
    <property type="match status" value="1"/>
</dbReference>
<dbReference type="GO" id="GO:0016747">
    <property type="term" value="F:acyltransferase activity, transferring groups other than amino-acyl groups"/>
    <property type="evidence" value="ECO:0007669"/>
    <property type="project" value="InterPro"/>
</dbReference>
<keyword evidence="3" id="KW-1185">Reference proteome</keyword>
<name>A0A561EM49_9ACTN</name>
<accession>A0A561EM49</accession>
<dbReference type="InterPro" id="IPR000182">
    <property type="entry name" value="GNAT_dom"/>
</dbReference>
<keyword evidence="2" id="KW-0808">Transferase</keyword>
<gene>
    <name evidence="2" type="ORF">FB465_1679</name>
</gene>
<dbReference type="InterPro" id="IPR016181">
    <property type="entry name" value="Acyl_CoA_acyltransferase"/>
</dbReference>
<dbReference type="PANTHER" id="PTHR43072">
    <property type="entry name" value="N-ACETYLTRANSFERASE"/>
    <property type="match status" value="1"/>
</dbReference>
<proteinExistence type="predicted"/>